<dbReference type="ExpressionAtlas" id="A0A0Q3HS50">
    <property type="expression patterns" value="baseline"/>
</dbReference>
<keyword evidence="11" id="KW-1185">Reference proteome</keyword>
<evidence type="ECO:0000256" key="7">
    <source>
        <dbReference type="SAM" id="MobiDB-lite"/>
    </source>
</evidence>
<feature type="transmembrane region" description="Helical" evidence="6">
    <location>
        <begin position="111"/>
        <end position="134"/>
    </location>
</feature>
<dbReference type="InterPro" id="IPR000620">
    <property type="entry name" value="EamA_dom"/>
</dbReference>
<feature type="domain" description="EamA" evidence="8">
    <location>
        <begin position="27"/>
        <end position="162"/>
    </location>
</feature>
<dbReference type="InterPro" id="IPR030184">
    <property type="entry name" value="WAT1-related"/>
</dbReference>
<feature type="transmembrane region" description="Helical" evidence="6">
    <location>
        <begin position="50"/>
        <end position="71"/>
    </location>
</feature>
<reference evidence="9 10" key="1">
    <citation type="journal article" date="2010" name="Nature">
        <title>Genome sequencing and analysis of the model grass Brachypodium distachyon.</title>
        <authorList>
            <consortium name="International Brachypodium Initiative"/>
        </authorList>
    </citation>
    <scope>NUCLEOTIDE SEQUENCE [LARGE SCALE GENOMIC DNA]</scope>
    <source>
        <strain evidence="9 10">Bd21</strain>
    </source>
</reference>
<feature type="transmembrane region" description="Helical" evidence="6">
    <location>
        <begin position="316"/>
        <end position="335"/>
    </location>
</feature>
<feature type="transmembrane region" description="Helical" evidence="6">
    <location>
        <begin position="83"/>
        <end position="105"/>
    </location>
</feature>
<feature type="transmembrane region" description="Helical" evidence="6">
    <location>
        <begin position="12"/>
        <end position="38"/>
    </location>
</feature>
<dbReference type="Pfam" id="PF00892">
    <property type="entry name" value="EamA"/>
    <property type="match status" value="2"/>
</dbReference>
<evidence type="ECO:0000256" key="2">
    <source>
        <dbReference type="ARBA" id="ARBA00007635"/>
    </source>
</evidence>
<dbReference type="AlphaFoldDB" id="A0A0Q3HS50"/>
<comment type="subcellular location">
    <subcellularLocation>
        <location evidence="1 6">Membrane</location>
        <topology evidence="1 6">Multi-pass membrane protein</topology>
    </subcellularLocation>
</comment>
<name>A0A0Q3HS50_BRADI</name>
<feature type="transmembrane region" description="Helical" evidence="6">
    <location>
        <begin position="194"/>
        <end position="214"/>
    </location>
</feature>
<evidence type="ECO:0000256" key="1">
    <source>
        <dbReference type="ARBA" id="ARBA00004141"/>
    </source>
</evidence>
<proteinExistence type="inferred from homology"/>
<dbReference type="Gramene" id="KQJ96338">
    <property type="protein sequence ID" value="KQJ96338"/>
    <property type="gene ID" value="BRADI_3g22527v3"/>
</dbReference>
<evidence type="ECO:0000313" key="11">
    <source>
        <dbReference type="Proteomes" id="UP000008810"/>
    </source>
</evidence>
<sequence>MAVVEGGGNKKAALVAESVALPASMVLVQLFSIVLVLLSKLALNTGMRPFVLLAYRNIIGAAAIAPLAFIFERKARKIPNLVEWGWISINATFGVILAMGLYYFGLRGTNATYSVVFLNLIPIVTSIIAILLRAEKLMLTKWPGKMKFFGILVCVGGTMVVSLFKGKMLHNPWPTHLLRPHTQGAATPAVHHSMVAGTLFLCGSCLGYAFWFIIQVRLAKVFPFKYWATTLTCLSGSLQAFVIGILIDPDKSAWRLNWDLQLLTVVYSGVFNTGVAFLLMSWAVKRRGPIYPSMFNSLAMIATVIMDSALLGTSLFLGSIVGTLLVILGLYAFLWGKGKELQEAMAAAAAAKSASDKEDAVNGDEVGGRELEVRRGDEIA</sequence>
<evidence type="ECO:0000256" key="5">
    <source>
        <dbReference type="ARBA" id="ARBA00023136"/>
    </source>
</evidence>
<feature type="transmembrane region" description="Helical" evidence="6">
    <location>
        <begin position="226"/>
        <end position="247"/>
    </location>
</feature>
<keyword evidence="4 6" id="KW-1133">Transmembrane helix</keyword>
<dbReference type="EMBL" id="CM000882">
    <property type="protein sequence ID" value="KQJ96338.1"/>
    <property type="molecule type" value="Genomic_DNA"/>
</dbReference>
<gene>
    <name evidence="10" type="primary">LOC100833591</name>
    <name evidence="9" type="ORF">BRADI_3g22527v3</name>
</gene>
<evidence type="ECO:0000259" key="8">
    <source>
        <dbReference type="Pfam" id="PF00892"/>
    </source>
</evidence>
<dbReference type="GO" id="GO:0005886">
    <property type="term" value="C:plasma membrane"/>
    <property type="evidence" value="ECO:0000318"/>
    <property type="project" value="GO_Central"/>
</dbReference>
<dbReference type="GeneID" id="100833591"/>
<feature type="transmembrane region" description="Helical" evidence="6">
    <location>
        <begin position="262"/>
        <end position="283"/>
    </location>
</feature>
<dbReference type="SUPFAM" id="SSF103481">
    <property type="entry name" value="Multidrug resistance efflux transporter EmrE"/>
    <property type="match status" value="2"/>
</dbReference>
<evidence type="ECO:0000256" key="3">
    <source>
        <dbReference type="ARBA" id="ARBA00022692"/>
    </source>
</evidence>
<evidence type="ECO:0000256" key="4">
    <source>
        <dbReference type="ARBA" id="ARBA00022989"/>
    </source>
</evidence>
<dbReference type="PANTHER" id="PTHR31218">
    <property type="entry name" value="WAT1-RELATED PROTEIN"/>
    <property type="match status" value="1"/>
</dbReference>
<dbReference type="GO" id="GO:0022857">
    <property type="term" value="F:transmembrane transporter activity"/>
    <property type="evidence" value="ECO:0007669"/>
    <property type="project" value="InterPro"/>
</dbReference>
<dbReference type="InterPro" id="IPR037185">
    <property type="entry name" value="EmrE-like"/>
</dbReference>
<reference evidence="9" key="2">
    <citation type="submission" date="2017-06" db="EMBL/GenBank/DDBJ databases">
        <title>WGS assembly of Brachypodium distachyon.</title>
        <authorList>
            <consortium name="The International Brachypodium Initiative"/>
            <person name="Lucas S."/>
            <person name="Harmon-Smith M."/>
            <person name="Lail K."/>
            <person name="Tice H."/>
            <person name="Grimwood J."/>
            <person name="Bruce D."/>
            <person name="Barry K."/>
            <person name="Shu S."/>
            <person name="Lindquist E."/>
            <person name="Wang M."/>
            <person name="Pitluck S."/>
            <person name="Vogel J.P."/>
            <person name="Garvin D.F."/>
            <person name="Mockler T.C."/>
            <person name="Schmutz J."/>
            <person name="Rokhsar D."/>
            <person name="Bevan M.W."/>
        </authorList>
    </citation>
    <scope>NUCLEOTIDE SEQUENCE</scope>
    <source>
        <strain evidence="9">Bd21</strain>
    </source>
</reference>
<organism evidence="9">
    <name type="scientific">Brachypodium distachyon</name>
    <name type="common">Purple false brome</name>
    <name type="synonym">Trachynia distachya</name>
    <dbReference type="NCBI Taxonomy" id="15368"/>
    <lineage>
        <taxon>Eukaryota</taxon>
        <taxon>Viridiplantae</taxon>
        <taxon>Streptophyta</taxon>
        <taxon>Embryophyta</taxon>
        <taxon>Tracheophyta</taxon>
        <taxon>Spermatophyta</taxon>
        <taxon>Magnoliopsida</taxon>
        <taxon>Liliopsida</taxon>
        <taxon>Poales</taxon>
        <taxon>Poaceae</taxon>
        <taxon>BOP clade</taxon>
        <taxon>Pooideae</taxon>
        <taxon>Stipodae</taxon>
        <taxon>Brachypodieae</taxon>
        <taxon>Brachypodium</taxon>
    </lineage>
</organism>
<protein>
    <recommendedName>
        <fullName evidence="6">WAT1-related protein</fullName>
    </recommendedName>
</protein>
<feature type="transmembrane region" description="Helical" evidence="6">
    <location>
        <begin position="290"/>
        <end position="310"/>
    </location>
</feature>
<feature type="region of interest" description="Disordered" evidence="7">
    <location>
        <begin position="355"/>
        <end position="380"/>
    </location>
</feature>
<dbReference type="RefSeq" id="XP_010234646.1">
    <property type="nucleotide sequence ID" value="XM_010236344.3"/>
</dbReference>
<evidence type="ECO:0000313" key="10">
    <source>
        <dbReference type="EnsemblPlants" id="KQJ96338"/>
    </source>
</evidence>
<feature type="transmembrane region" description="Helical" evidence="6">
    <location>
        <begin position="146"/>
        <end position="164"/>
    </location>
</feature>
<dbReference type="KEGG" id="bdi:100833591"/>
<evidence type="ECO:0000256" key="6">
    <source>
        <dbReference type="RuleBase" id="RU363077"/>
    </source>
</evidence>
<accession>A0A0Q3HS50</accession>
<reference evidence="10" key="3">
    <citation type="submission" date="2018-08" db="UniProtKB">
        <authorList>
            <consortium name="EnsemblPlants"/>
        </authorList>
    </citation>
    <scope>IDENTIFICATION</scope>
    <source>
        <strain evidence="10">cv. Bd21</strain>
    </source>
</reference>
<keyword evidence="3 6" id="KW-0812">Transmembrane</keyword>
<dbReference type="EnsemblPlants" id="KQJ96338">
    <property type="protein sequence ID" value="KQJ96338"/>
    <property type="gene ID" value="BRADI_3g22527v3"/>
</dbReference>
<dbReference type="Proteomes" id="UP000008810">
    <property type="component" value="Chromosome 3"/>
</dbReference>
<feature type="domain" description="EamA" evidence="8">
    <location>
        <begin position="197"/>
        <end position="333"/>
    </location>
</feature>
<evidence type="ECO:0000313" key="9">
    <source>
        <dbReference type="EMBL" id="KQJ96338.1"/>
    </source>
</evidence>
<comment type="similarity">
    <text evidence="2 6">Belongs to the drug/metabolite transporter (DMT) superfamily. Plant drug/metabolite exporter (P-DME) (TC 2.A.7.4) family.</text>
</comment>
<keyword evidence="5 6" id="KW-0472">Membrane</keyword>
<dbReference type="OrthoDB" id="670984at2759"/>